<proteinExistence type="predicted"/>
<dbReference type="RefSeq" id="WP_130916483.1">
    <property type="nucleotide sequence ID" value="NZ_LR215973.1"/>
</dbReference>
<reference evidence="1 2" key="1">
    <citation type="submission" date="2019-02" db="EMBL/GenBank/DDBJ databases">
        <authorList>
            <consortium name="Pathogen Informatics"/>
        </authorList>
    </citation>
    <scope>NUCLEOTIDE SEQUENCE [LARGE SCALE GENOMIC DNA]</scope>
    <source>
        <strain evidence="1 2">3012STDY6756504</strain>
    </source>
</reference>
<evidence type="ECO:0000313" key="1">
    <source>
        <dbReference type="EMBL" id="VFA97656.1"/>
    </source>
</evidence>
<name>A0A4U8VVI9_9NOCA</name>
<dbReference type="AlphaFoldDB" id="A0A4U8VVI9"/>
<accession>A0A4U8VVI9</accession>
<gene>
    <name evidence="1" type="ORF">NCTC10797_01420</name>
</gene>
<evidence type="ECO:0000313" key="2">
    <source>
        <dbReference type="Proteomes" id="UP000290439"/>
    </source>
</evidence>
<protein>
    <submittedName>
        <fullName evidence="1">Uncharacterized protein</fullName>
    </submittedName>
</protein>
<dbReference type="EMBL" id="LR215973">
    <property type="protein sequence ID" value="VFA97656.1"/>
    <property type="molecule type" value="Genomic_DNA"/>
</dbReference>
<organism evidence="1 2">
    <name type="scientific">Nocardia cyriacigeorgica</name>
    <dbReference type="NCBI Taxonomy" id="135487"/>
    <lineage>
        <taxon>Bacteria</taxon>
        <taxon>Bacillati</taxon>
        <taxon>Actinomycetota</taxon>
        <taxon>Actinomycetes</taxon>
        <taxon>Mycobacteriales</taxon>
        <taxon>Nocardiaceae</taxon>
        <taxon>Nocardia</taxon>
    </lineage>
</organism>
<sequence length="181" mass="20094">MATSATLRISRLRALIEHPNTGDGERATAQRMLDRILTKTGTETPVGDRTYGNRHHRVGRHADLERIADMIRADIVLARATFAPRPAHPGEPALRDPVGDAPPQITFTVDTPHHSCIDITIDNVPPEWGWVREDGIDVISPALQGLADELADLMNGYNHDGSDIDKRFFGRVRIPDLTLVW</sequence>
<dbReference type="Proteomes" id="UP000290439">
    <property type="component" value="Chromosome"/>
</dbReference>